<evidence type="ECO:0000313" key="2">
    <source>
        <dbReference type="Proteomes" id="UP000246073"/>
    </source>
</evidence>
<accession>A0A2P9HRH4</accession>
<sequence length="44" mass="4758">MFHDCHIGCRPSDCGQISGKEKPPEGGFSKTILKNQRGASTIII</sequence>
<gene>
    <name evidence="1" type="ORF">OHAE_2582</name>
</gene>
<name>A0A2P9HRH4_9HYPH</name>
<organism evidence="1 2">
    <name type="scientific">Ochrobactrum soli</name>
    <dbReference type="NCBI Taxonomy" id="2448455"/>
    <lineage>
        <taxon>Bacteria</taxon>
        <taxon>Pseudomonadati</taxon>
        <taxon>Pseudomonadota</taxon>
        <taxon>Alphaproteobacteria</taxon>
        <taxon>Hyphomicrobiales</taxon>
        <taxon>Brucellaceae</taxon>
        <taxon>Brucella/Ochrobactrum group</taxon>
        <taxon>Ochrobactrum</taxon>
    </lineage>
</organism>
<dbReference type="EMBL" id="OOFM01000005">
    <property type="protein sequence ID" value="SPL66715.1"/>
    <property type="molecule type" value="Genomic_DNA"/>
</dbReference>
<reference evidence="2" key="1">
    <citation type="submission" date="2017-12" db="EMBL/GenBank/DDBJ databases">
        <authorList>
            <person name="Diaz M."/>
        </authorList>
    </citation>
    <scope>NUCLEOTIDE SEQUENCE [LARGE SCALE GENOMIC DNA]</scope>
    <source>
        <strain evidence="2">FI11154</strain>
    </source>
</reference>
<protein>
    <submittedName>
        <fullName evidence="1">Uncharacterized protein</fullName>
    </submittedName>
</protein>
<proteinExistence type="predicted"/>
<evidence type="ECO:0000313" key="1">
    <source>
        <dbReference type="EMBL" id="SPL66715.1"/>
    </source>
</evidence>
<dbReference type="AlphaFoldDB" id="A0A2P9HRH4"/>
<dbReference type="Proteomes" id="UP000246073">
    <property type="component" value="Unassembled WGS sequence"/>
</dbReference>